<reference evidence="1 2" key="1">
    <citation type="submission" date="2024-04" db="EMBL/GenBank/DDBJ databases">
        <title>Draft genome sequence of Sessilibacter corallicola NBRC 116591.</title>
        <authorList>
            <person name="Miyakawa T."/>
            <person name="Kusuya Y."/>
            <person name="Miura T."/>
        </authorList>
    </citation>
    <scope>NUCLEOTIDE SEQUENCE [LARGE SCALE GENOMIC DNA]</scope>
    <source>
        <strain evidence="1 2">KU-00831-HH</strain>
    </source>
</reference>
<dbReference type="EMBL" id="BAABWN010000010">
    <property type="protein sequence ID" value="GAA6169251.1"/>
    <property type="molecule type" value="Genomic_DNA"/>
</dbReference>
<name>A0ABQ0AC80_9GAMM</name>
<evidence type="ECO:0000313" key="2">
    <source>
        <dbReference type="Proteomes" id="UP001465153"/>
    </source>
</evidence>
<proteinExistence type="predicted"/>
<evidence type="ECO:0000313" key="1">
    <source>
        <dbReference type="EMBL" id="GAA6169251.1"/>
    </source>
</evidence>
<dbReference type="Pfam" id="PF10973">
    <property type="entry name" value="DUF2799"/>
    <property type="match status" value="1"/>
</dbReference>
<protein>
    <recommendedName>
        <fullName evidence="3">DUF2799 domain-containing protein</fullName>
    </recommendedName>
</protein>
<organism evidence="1 2">
    <name type="scientific">Sessilibacter corallicola</name>
    <dbReference type="NCBI Taxonomy" id="2904075"/>
    <lineage>
        <taxon>Bacteria</taxon>
        <taxon>Pseudomonadati</taxon>
        <taxon>Pseudomonadota</taxon>
        <taxon>Gammaproteobacteria</taxon>
        <taxon>Cellvibrionales</taxon>
        <taxon>Cellvibrionaceae</taxon>
        <taxon>Sessilibacter</taxon>
    </lineage>
</organism>
<sequence length="203" mass="22922">MLRVIFVALIAASLHGCATLSKEECLYADWYQIGLEDGSRGIDALQLARHRKACAKAGVTPDREAYELGHHSGLLNYCTYQTGLRLGTNGSSMPQFCPSEVIAEFTQGYKHGYERYQQIKVIKDLESKVRSVYYSIDEHEEYIAKNEHILVSDTSTGEQREEALAALRILEDEIAVFALDLIALEESLEYQESVLEDIINQQR</sequence>
<dbReference type="RefSeq" id="WP_233086853.1">
    <property type="nucleotide sequence ID" value="NZ_BAABWN010000010.1"/>
</dbReference>
<keyword evidence="2" id="KW-1185">Reference proteome</keyword>
<comment type="caution">
    <text evidence="1">The sequence shown here is derived from an EMBL/GenBank/DDBJ whole genome shotgun (WGS) entry which is preliminary data.</text>
</comment>
<dbReference type="InterPro" id="IPR021242">
    <property type="entry name" value="DUF2799"/>
</dbReference>
<dbReference type="Proteomes" id="UP001465153">
    <property type="component" value="Unassembled WGS sequence"/>
</dbReference>
<accession>A0ABQ0AC80</accession>
<evidence type="ECO:0008006" key="3">
    <source>
        <dbReference type="Google" id="ProtNLM"/>
    </source>
</evidence>
<gene>
    <name evidence="1" type="ORF">NBRC116591_30620</name>
</gene>